<dbReference type="EMBL" id="CP000922">
    <property type="protein sequence ID" value="ACJ33932.1"/>
    <property type="molecule type" value="Genomic_DNA"/>
</dbReference>
<dbReference type="Proteomes" id="UP000000742">
    <property type="component" value="Chromosome"/>
</dbReference>
<evidence type="ECO:0000256" key="1">
    <source>
        <dbReference type="SAM" id="MobiDB-lite"/>
    </source>
</evidence>
<dbReference type="PANTHER" id="PTHR31157:SF1">
    <property type="entry name" value="SCP DOMAIN-CONTAINING PROTEIN"/>
    <property type="match status" value="1"/>
</dbReference>
<evidence type="ECO:0000259" key="2">
    <source>
        <dbReference type="Pfam" id="PF00188"/>
    </source>
</evidence>
<dbReference type="SUPFAM" id="SSF55797">
    <property type="entry name" value="PR-1-like"/>
    <property type="match status" value="1"/>
</dbReference>
<organism evidence="3 4">
    <name type="scientific">Anoxybacillus flavithermus (strain DSM 21510 / WK1)</name>
    <dbReference type="NCBI Taxonomy" id="491915"/>
    <lineage>
        <taxon>Bacteria</taxon>
        <taxon>Bacillati</taxon>
        <taxon>Bacillota</taxon>
        <taxon>Bacilli</taxon>
        <taxon>Bacillales</taxon>
        <taxon>Anoxybacillaceae</taxon>
        <taxon>Anoxybacillus</taxon>
    </lineage>
</organism>
<feature type="compositionally biased region" description="Polar residues" evidence="1">
    <location>
        <begin position="101"/>
        <end position="111"/>
    </location>
</feature>
<dbReference type="AlphaFoldDB" id="B7GJR9"/>
<protein>
    <submittedName>
        <fullName evidence="3">Uncharacterized protein with SCP/PR1 domains</fullName>
    </submittedName>
</protein>
<dbReference type="InterPro" id="IPR014258">
    <property type="entry name" value="CAP_domain_YkwD-like"/>
</dbReference>
<reference evidence="3 4" key="1">
    <citation type="journal article" date="2008" name="Genome Biol.">
        <title>Encapsulated in silica: genome, proteome and physiology of the thermophilic bacterium Anoxybacillus flavithermus WK1.</title>
        <authorList>
            <person name="Saw J.H."/>
            <person name="Mountain B.W."/>
            <person name="Feng L."/>
            <person name="Omelchenko M.V."/>
            <person name="Hou S."/>
            <person name="Saito J.A."/>
            <person name="Stott M.B."/>
            <person name="Li D."/>
            <person name="Zhao G."/>
            <person name="Wu J."/>
            <person name="Galperin M.Y."/>
            <person name="Koonin E.V."/>
            <person name="Makarova K.S."/>
            <person name="Wolf Y.I."/>
            <person name="Rigden D.J."/>
            <person name="Dunfield P.F."/>
            <person name="Wang L."/>
            <person name="Alam M."/>
        </authorList>
    </citation>
    <scope>NUCLEOTIDE SEQUENCE [LARGE SCALE GENOMIC DNA]</scope>
    <source>
        <strain evidence="4">DSM 21510 / WK1</strain>
    </source>
</reference>
<dbReference type="KEGG" id="afl:Aflv_1567"/>
<dbReference type="HOGENOM" id="CLU_048111_0_1_9"/>
<dbReference type="STRING" id="491915.Aflv_1567"/>
<sequence>MPRRDEQMIAKLTKSIAALSLLAIVGCNNAMDMNNRSNISALHTTLSSDQYPHTKAILIQEARYKFVPIDPKDASNLRTQIDRSLMEQQRMYMQPRPYTPAPNTYQRPNQVTPAQPNRQTQQPAQQQPRQTTPTTSISQYAQQVIDLTNKERARAGLPALRADAQLSSVAQKKSEDMRKNNYFSHTSPTYGSPFDMMRDFGVSYRTAGENIAKGQRTPQEVVNAWMNSAGHRANILNRNFTHIGVGFDGNGNYWTQMFIGK</sequence>
<dbReference type="eggNOG" id="COG2340">
    <property type="taxonomic scope" value="Bacteria"/>
</dbReference>
<gene>
    <name evidence="3" type="ordered locus">Aflv_1567</name>
</gene>
<accession>B7GJR9</accession>
<feature type="compositionally biased region" description="Low complexity" evidence="1">
    <location>
        <begin position="112"/>
        <end position="135"/>
    </location>
</feature>
<dbReference type="InterPro" id="IPR014044">
    <property type="entry name" value="CAP_dom"/>
</dbReference>
<dbReference type="InterPro" id="IPR035940">
    <property type="entry name" value="CAP_sf"/>
</dbReference>
<name>B7GJR9_ANOFW</name>
<dbReference type="CDD" id="cd05379">
    <property type="entry name" value="CAP_bacterial"/>
    <property type="match status" value="1"/>
</dbReference>
<feature type="region of interest" description="Disordered" evidence="1">
    <location>
        <begin position="95"/>
        <end position="137"/>
    </location>
</feature>
<feature type="domain" description="SCP" evidence="2">
    <location>
        <begin position="146"/>
        <end position="258"/>
    </location>
</feature>
<evidence type="ECO:0000313" key="3">
    <source>
        <dbReference type="EMBL" id="ACJ33932.1"/>
    </source>
</evidence>
<dbReference type="PANTHER" id="PTHR31157">
    <property type="entry name" value="SCP DOMAIN-CONTAINING PROTEIN"/>
    <property type="match status" value="1"/>
</dbReference>
<evidence type="ECO:0000313" key="4">
    <source>
        <dbReference type="Proteomes" id="UP000000742"/>
    </source>
</evidence>
<proteinExistence type="predicted"/>
<dbReference type="PROSITE" id="PS51257">
    <property type="entry name" value="PROKAR_LIPOPROTEIN"/>
    <property type="match status" value="1"/>
</dbReference>
<dbReference type="Pfam" id="PF00188">
    <property type="entry name" value="CAP"/>
    <property type="match status" value="1"/>
</dbReference>
<dbReference type="NCBIfam" id="TIGR02909">
    <property type="entry name" value="spore_YkwD"/>
    <property type="match status" value="1"/>
</dbReference>
<dbReference type="Gene3D" id="3.40.33.10">
    <property type="entry name" value="CAP"/>
    <property type="match status" value="1"/>
</dbReference>